<accession>A0A8R1IG51</accession>
<protein>
    <recommendedName>
        <fullName evidence="3">F-box domain-containing protein</fullName>
    </recommendedName>
</protein>
<evidence type="ECO:0000313" key="1">
    <source>
        <dbReference type="EnsemblMetazoa" id="CJA35473.1"/>
    </source>
</evidence>
<dbReference type="Proteomes" id="UP000005237">
    <property type="component" value="Unassembled WGS sequence"/>
</dbReference>
<evidence type="ECO:0000313" key="2">
    <source>
        <dbReference type="Proteomes" id="UP000005237"/>
    </source>
</evidence>
<reference evidence="1" key="2">
    <citation type="submission" date="2022-06" db="UniProtKB">
        <authorList>
            <consortium name="EnsemblMetazoa"/>
        </authorList>
    </citation>
    <scope>IDENTIFICATION</scope>
    <source>
        <strain evidence="1">DF5081</strain>
    </source>
</reference>
<keyword evidence="2" id="KW-1185">Reference proteome</keyword>
<name>A0A8R1IG51_CAEJA</name>
<proteinExistence type="predicted"/>
<sequence length="130" mass="14996">MAPKICLLRLPLVVQTIIIQNMHHEDILSLSLCSYNGLKLAREYAKIMKMKMENGDITVESCGNVDLSFEIEKDGKYCQSFGWSWGDFSNYIFHDTDGDVQQRITINGIERKVGYAHECRWYVPTQNSKN</sequence>
<organism evidence="1 2">
    <name type="scientific">Caenorhabditis japonica</name>
    <dbReference type="NCBI Taxonomy" id="281687"/>
    <lineage>
        <taxon>Eukaryota</taxon>
        <taxon>Metazoa</taxon>
        <taxon>Ecdysozoa</taxon>
        <taxon>Nematoda</taxon>
        <taxon>Chromadorea</taxon>
        <taxon>Rhabditida</taxon>
        <taxon>Rhabditina</taxon>
        <taxon>Rhabditomorpha</taxon>
        <taxon>Rhabditoidea</taxon>
        <taxon>Rhabditidae</taxon>
        <taxon>Peloderinae</taxon>
        <taxon>Caenorhabditis</taxon>
    </lineage>
</organism>
<dbReference type="AlphaFoldDB" id="A0A8R1IG51"/>
<reference evidence="2" key="1">
    <citation type="submission" date="2010-08" db="EMBL/GenBank/DDBJ databases">
        <authorList>
            <consortium name="Caenorhabditis japonica Sequencing Consortium"/>
            <person name="Wilson R.K."/>
        </authorList>
    </citation>
    <scope>NUCLEOTIDE SEQUENCE [LARGE SCALE GENOMIC DNA]</scope>
    <source>
        <strain evidence="2">DF5081</strain>
    </source>
</reference>
<dbReference type="EnsemblMetazoa" id="CJA35473.1">
    <property type="protein sequence ID" value="CJA35473.1"/>
    <property type="gene ID" value="WBGene00211320"/>
</dbReference>
<evidence type="ECO:0008006" key="3">
    <source>
        <dbReference type="Google" id="ProtNLM"/>
    </source>
</evidence>